<accession>W0F4X1</accession>
<dbReference type="eggNOG" id="COG0673">
    <property type="taxonomic scope" value="Bacteria"/>
</dbReference>
<feature type="domain" description="Gfo/Idh/MocA-like oxidoreductase N-terminal" evidence="3">
    <location>
        <begin position="8"/>
        <end position="125"/>
    </location>
</feature>
<dbReference type="Proteomes" id="UP000003586">
    <property type="component" value="Chromosome"/>
</dbReference>
<name>W0F4X1_9BACT</name>
<dbReference type="InterPro" id="IPR055170">
    <property type="entry name" value="GFO_IDH_MocA-like_dom"/>
</dbReference>
<evidence type="ECO:0000313" key="6">
    <source>
        <dbReference type="Proteomes" id="UP000003586"/>
    </source>
</evidence>
<dbReference type="Pfam" id="PF22725">
    <property type="entry name" value="GFO_IDH_MocA_C3"/>
    <property type="match status" value="1"/>
</dbReference>
<reference evidence="5 6" key="1">
    <citation type="submission" date="2013-12" db="EMBL/GenBank/DDBJ databases">
        <authorList>
            <consortium name="DOE Joint Genome Institute"/>
            <person name="Eisen J."/>
            <person name="Huntemann M."/>
            <person name="Han J."/>
            <person name="Chen A."/>
            <person name="Kyrpides N."/>
            <person name="Mavromatis K."/>
            <person name="Markowitz V."/>
            <person name="Palaniappan K."/>
            <person name="Ivanova N."/>
            <person name="Schaumberg A."/>
            <person name="Pati A."/>
            <person name="Liolios K."/>
            <person name="Nordberg H.P."/>
            <person name="Cantor M.N."/>
            <person name="Hua S.X."/>
            <person name="Woyke T."/>
        </authorList>
    </citation>
    <scope>NUCLEOTIDE SEQUENCE [LARGE SCALE GENOMIC DNA]</scope>
    <source>
        <strain evidence="6">DSM 19437</strain>
    </source>
</reference>
<dbReference type="EMBL" id="CP007035">
    <property type="protein sequence ID" value="AHF16838.1"/>
    <property type="molecule type" value="Genomic_DNA"/>
</dbReference>
<dbReference type="Pfam" id="PF01408">
    <property type="entry name" value="GFO_IDH_MocA"/>
    <property type="match status" value="1"/>
</dbReference>
<feature type="domain" description="GFO/IDH/MocA-like oxidoreductase" evidence="4">
    <location>
        <begin position="134"/>
        <end position="254"/>
    </location>
</feature>
<organism evidence="5 6">
    <name type="scientific">Niabella soli DSM 19437</name>
    <dbReference type="NCBI Taxonomy" id="929713"/>
    <lineage>
        <taxon>Bacteria</taxon>
        <taxon>Pseudomonadati</taxon>
        <taxon>Bacteroidota</taxon>
        <taxon>Chitinophagia</taxon>
        <taxon>Chitinophagales</taxon>
        <taxon>Chitinophagaceae</taxon>
        <taxon>Niabella</taxon>
    </lineage>
</organism>
<sequence length="354" mass="39354">MAEKRTPICIIGAGGIVKDAHLPAYKIAGFTVGGIVNRNRQKAEVLATEFSIPHVYDTLEALVAEYGTDVIYDYALPASETVPVLRQLPDKATVLIQKPLGESIEEARAILDLAHAKQLNAGVNFQLRFAPNVTEAKKMIREGVIGTLTDIEVYVNVYTPWNLWSFLFGKPRMEINYHSVHYIDLIRSFLGNPDTVYAKTFKHPDSPELASVKSTIIMDYGDSIRAVIHTNHHHDFGYKHQGAHIKIEGTLGVIKMSLGVLIDYPHGVPDTFEYAVVDKQPVQWQSKQIEGTWFPHAFIGTMQQMMDAKEGRIERPENNIDDAFETMRCVEAAYVSSAHGGIPLKEVGGAPEEA</sequence>
<dbReference type="SUPFAM" id="SSF55347">
    <property type="entry name" value="Glyceraldehyde-3-phosphate dehydrogenase-like, C-terminal domain"/>
    <property type="match status" value="1"/>
</dbReference>
<protein>
    <submittedName>
        <fullName evidence="5">Oxidoreductase</fullName>
    </submittedName>
</protein>
<dbReference type="HOGENOM" id="CLU_023194_14_0_10"/>
<dbReference type="GO" id="GO:0016491">
    <property type="term" value="F:oxidoreductase activity"/>
    <property type="evidence" value="ECO:0007669"/>
    <property type="project" value="UniProtKB-KW"/>
</dbReference>
<dbReference type="InterPro" id="IPR000683">
    <property type="entry name" value="Gfo/Idh/MocA-like_OxRdtase_N"/>
</dbReference>
<gene>
    <name evidence="5" type="ORF">NIASO_19990</name>
</gene>
<dbReference type="RefSeq" id="WP_008588546.1">
    <property type="nucleotide sequence ID" value="NZ_CP007035.1"/>
</dbReference>
<evidence type="ECO:0000259" key="4">
    <source>
        <dbReference type="Pfam" id="PF22725"/>
    </source>
</evidence>
<dbReference type="PANTHER" id="PTHR43708">
    <property type="entry name" value="CONSERVED EXPRESSED OXIDOREDUCTASE (EUROFUNG)"/>
    <property type="match status" value="1"/>
</dbReference>
<dbReference type="OrthoDB" id="6183734at2"/>
<evidence type="ECO:0000259" key="3">
    <source>
        <dbReference type="Pfam" id="PF01408"/>
    </source>
</evidence>
<keyword evidence="2" id="KW-0560">Oxidoreductase</keyword>
<dbReference type="PANTHER" id="PTHR43708:SF5">
    <property type="entry name" value="CONSERVED EXPRESSED OXIDOREDUCTASE (EUROFUNG)-RELATED"/>
    <property type="match status" value="1"/>
</dbReference>
<dbReference type="STRING" id="929713.NIASO_19990"/>
<dbReference type="Gene3D" id="3.30.360.10">
    <property type="entry name" value="Dihydrodipicolinate Reductase, domain 2"/>
    <property type="match status" value="1"/>
</dbReference>
<evidence type="ECO:0000256" key="1">
    <source>
        <dbReference type="ARBA" id="ARBA00010928"/>
    </source>
</evidence>
<proteinExistence type="inferred from homology"/>
<dbReference type="GO" id="GO:0000166">
    <property type="term" value="F:nucleotide binding"/>
    <property type="evidence" value="ECO:0007669"/>
    <property type="project" value="InterPro"/>
</dbReference>
<comment type="similarity">
    <text evidence="1">Belongs to the Gfo/Idh/MocA family.</text>
</comment>
<dbReference type="InterPro" id="IPR036291">
    <property type="entry name" value="NAD(P)-bd_dom_sf"/>
</dbReference>
<dbReference type="KEGG" id="nso:NIASO_19990"/>
<dbReference type="AlphaFoldDB" id="W0F4X1"/>
<keyword evidence="6" id="KW-1185">Reference proteome</keyword>
<evidence type="ECO:0000313" key="5">
    <source>
        <dbReference type="EMBL" id="AHF16838.1"/>
    </source>
</evidence>
<dbReference type="SUPFAM" id="SSF51735">
    <property type="entry name" value="NAD(P)-binding Rossmann-fold domains"/>
    <property type="match status" value="1"/>
</dbReference>
<dbReference type="InterPro" id="IPR051317">
    <property type="entry name" value="Gfo/Idh/MocA_oxidoreduct"/>
</dbReference>
<evidence type="ECO:0000256" key="2">
    <source>
        <dbReference type="ARBA" id="ARBA00023002"/>
    </source>
</evidence>
<dbReference type="Gene3D" id="3.40.50.720">
    <property type="entry name" value="NAD(P)-binding Rossmann-like Domain"/>
    <property type="match status" value="1"/>
</dbReference>